<reference evidence="1 2" key="1">
    <citation type="journal article" date="2019" name="Sci. Rep.">
        <title>A multi-omics analysis of the grapevine pathogen Lasiodiplodia theobromae reveals that temperature affects the expression of virulence- and pathogenicity-related genes.</title>
        <authorList>
            <person name="Felix C."/>
            <person name="Meneses R."/>
            <person name="Goncalves M.F.M."/>
            <person name="Tilleman L."/>
            <person name="Duarte A.S."/>
            <person name="Jorrin-Novo J.V."/>
            <person name="Van de Peer Y."/>
            <person name="Deforce D."/>
            <person name="Van Nieuwerburgh F."/>
            <person name="Esteves A.C."/>
            <person name="Alves A."/>
        </authorList>
    </citation>
    <scope>NUCLEOTIDE SEQUENCE [LARGE SCALE GENOMIC DNA]</scope>
    <source>
        <strain evidence="1 2">LA-SOL3</strain>
    </source>
</reference>
<dbReference type="OrthoDB" id="3946340at2759"/>
<protein>
    <submittedName>
        <fullName evidence="1">Uncharacterized protein</fullName>
    </submittedName>
</protein>
<dbReference type="EMBL" id="VCHE01000004">
    <property type="protein sequence ID" value="KAB2580268.1"/>
    <property type="molecule type" value="Genomic_DNA"/>
</dbReference>
<comment type="caution">
    <text evidence="1">The sequence shown here is derived from an EMBL/GenBank/DDBJ whole genome shotgun (WGS) entry which is preliminary data.</text>
</comment>
<evidence type="ECO:0000313" key="1">
    <source>
        <dbReference type="EMBL" id="KAB2580268.1"/>
    </source>
</evidence>
<evidence type="ECO:0000313" key="2">
    <source>
        <dbReference type="Proteomes" id="UP000325902"/>
    </source>
</evidence>
<organism evidence="1 2">
    <name type="scientific">Lasiodiplodia theobromae</name>
    <dbReference type="NCBI Taxonomy" id="45133"/>
    <lineage>
        <taxon>Eukaryota</taxon>
        <taxon>Fungi</taxon>
        <taxon>Dikarya</taxon>
        <taxon>Ascomycota</taxon>
        <taxon>Pezizomycotina</taxon>
        <taxon>Dothideomycetes</taxon>
        <taxon>Dothideomycetes incertae sedis</taxon>
        <taxon>Botryosphaeriales</taxon>
        <taxon>Botryosphaeriaceae</taxon>
        <taxon>Lasiodiplodia</taxon>
    </lineage>
</organism>
<gene>
    <name evidence="1" type="ORF">DBV05_g1119</name>
</gene>
<name>A0A5N5DQM8_9PEZI</name>
<dbReference type="Proteomes" id="UP000325902">
    <property type="component" value="Unassembled WGS sequence"/>
</dbReference>
<accession>A0A5N5DQM8</accession>
<proteinExistence type="predicted"/>
<keyword evidence="2" id="KW-1185">Reference proteome</keyword>
<dbReference type="AlphaFoldDB" id="A0A5N5DQM8"/>
<sequence>MALADSQPRRRAGLQDIEVIDTATALLRPSNPRQRPVPDRIVRLGVGMSGGGGGGGGGGSSSSPWRLAGLTHHRATPFDLDTHLWLLRHGEPDRWYARPTTAELERLSQLEAVSGSGNSSGNPAVKELVSLLFAQLASKPAGGLMTTAAAAAATNQLPGSSATVRPASADVVRVWAGAVLGAATPDGADGQQQQDPCWCFPLGEGPADAHCAAGADRCDVRNKHRIADAYLKYYMVTEAPRAVENEAASGQGAGWDRFPLPPPPPPGRMSGGVRGVSDEKVYRVEIAGSREACLARAYHNAALYGWSTVFCCVVQGGKEPSRAKPGLDGFERVRGLGALVANETDGDNGKIKVFY</sequence>